<feature type="transmembrane region" description="Helical" evidence="1">
    <location>
        <begin position="72"/>
        <end position="90"/>
    </location>
</feature>
<keyword evidence="1" id="KW-1133">Transmembrane helix</keyword>
<evidence type="ECO:0000313" key="3">
    <source>
        <dbReference type="Proteomes" id="UP000767291"/>
    </source>
</evidence>
<dbReference type="RefSeq" id="WP_209457698.1">
    <property type="nucleotide sequence ID" value="NZ_BAAACS010000005.1"/>
</dbReference>
<dbReference type="EMBL" id="JAGGJX010000008">
    <property type="protein sequence ID" value="MBP1856384.1"/>
    <property type="molecule type" value="Genomic_DNA"/>
</dbReference>
<keyword evidence="1" id="KW-0472">Membrane</keyword>
<evidence type="ECO:0000313" key="2">
    <source>
        <dbReference type="EMBL" id="MBP1856384.1"/>
    </source>
</evidence>
<feature type="transmembrane region" description="Helical" evidence="1">
    <location>
        <begin position="38"/>
        <end position="60"/>
    </location>
</feature>
<gene>
    <name evidence="2" type="ORF">J2Z43_002836</name>
</gene>
<sequence length="97" mass="10996">MLGGGTISELNFNIYSYLALLISIINMYFYISKDLNKVYYYINSFVAIIITMVNYSQSIVFVDDLGLDGDPVSMIVIITQIVLLVIANVWNSKKNKK</sequence>
<protein>
    <submittedName>
        <fullName evidence="2">Uncharacterized protein</fullName>
    </submittedName>
</protein>
<name>A0ABS4EEL5_9FIRM</name>
<proteinExistence type="predicted"/>
<evidence type="ECO:0000256" key="1">
    <source>
        <dbReference type="SAM" id="Phobius"/>
    </source>
</evidence>
<feature type="transmembrane region" description="Helical" evidence="1">
    <location>
        <begin position="12"/>
        <end position="31"/>
    </location>
</feature>
<accession>A0ABS4EEL5</accession>
<reference evidence="2 3" key="1">
    <citation type="submission" date="2021-03" db="EMBL/GenBank/DDBJ databases">
        <title>Genomic Encyclopedia of Type Strains, Phase IV (KMG-IV): sequencing the most valuable type-strain genomes for metagenomic binning, comparative biology and taxonomic classification.</title>
        <authorList>
            <person name="Goeker M."/>
        </authorList>
    </citation>
    <scope>NUCLEOTIDE SEQUENCE [LARGE SCALE GENOMIC DNA]</scope>
    <source>
        <strain evidence="2 3">DSM 1289</strain>
    </source>
</reference>
<dbReference type="Proteomes" id="UP000767291">
    <property type="component" value="Unassembled WGS sequence"/>
</dbReference>
<keyword evidence="3" id="KW-1185">Reference proteome</keyword>
<comment type="caution">
    <text evidence="2">The sequence shown here is derived from an EMBL/GenBank/DDBJ whole genome shotgun (WGS) entry which is preliminary data.</text>
</comment>
<keyword evidence="1" id="KW-0812">Transmembrane</keyword>
<organism evidence="2 3">
    <name type="scientific">Metaclostridioides mangenotii</name>
    <dbReference type="NCBI Taxonomy" id="1540"/>
    <lineage>
        <taxon>Bacteria</taxon>
        <taxon>Bacillati</taxon>
        <taxon>Bacillota</taxon>
        <taxon>Clostridia</taxon>
        <taxon>Peptostreptococcales</taxon>
        <taxon>Peptostreptococcaceae</taxon>
        <taxon>Metaclostridioides</taxon>
    </lineage>
</organism>